<dbReference type="InterPro" id="IPR023271">
    <property type="entry name" value="Aquaporin-like"/>
</dbReference>
<keyword evidence="7" id="KW-1185">Reference proteome</keyword>
<dbReference type="GO" id="GO:0016020">
    <property type="term" value="C:membrane"/>
    <property type="evidence" value="ECO:0007669"/>
    <property type="project" value="UniProtKB-SubCell"/>
</dbReference>
<feature type="transmembrane region" description="Helical" evidence="5">
    <location>
        <begin position="363"/>
        <end position="387"/>
    </location>
</feature>
<feature type="transmembrane region" description="Helical" evidence="5">
    <location>
        <begin position="508"/>
        <end position="529"/>
    </location>
</feature>
<feature type="transmembrane region" description="Helical" evidence="5">
    <location>
        <begin position="399"/>
        <end position="420"/>
    </location>
</feature>
<dbReference type="Gene3D" id="1.20.1080.10">
    <property type="entry name" value="Glycerol uptake facilitator protein"/>
    <property type="match status" value="1"/>
</dbReference>
<keyword evidence="4 5" id="KW-0472">Membrane</keyword>
<dbReference type="RefSeq" id="WP_168149501.1">
    <property type="nucleotide sequence ID" value="NZ_JAAVXB010000012.1"/>
</dbReference>
<feature type="transmembrane region" description="Helical" evidence="5">
    <location>
        <begin position="560"/>
        <end position="581"/>
    </location>
</feature>
<protein>
    <submittedName>
        <fullName evidence="6">Site-specific recombinase</fullName>
    </submittedName>
</protein>
<sequence>MPPRRRATWRRLLSRTPDAERRARTLDAALERIASAEGDARLDALAALVAAVRPARPRLVQVARTQLQHLTQRLREDPAARANLRDALIWLLGTKQPLRLFTEAGVIAQEGFTTGLWRRLMSRVLPEEWRSDQLKDCLARLFDRETDHLWVDAVDDAVWVALLDALDFSAAIGPQAVRERPVMSLQILDALQVISYRIAALGLEPEFVRSYPAIERYESPFLMQNVEMHAFIAERRAAAVERRAPNLDDKQVAMLLDQCQKIVVKVRKQAGQTGASVSLTVLLVRISQKIARLLTLLRLLEDKPTHELNALRVQFLKLLIRAENRSRSIRELWSQTADLLSSRVIENASKAGEQYITTTRSEYFGLLNSALGAGFVVVVAAFIKLALASDGRAPFGEALVYSLNYAAAFVIMYVFHFSLATKQPAVTAHRFARSLEQAGAKRRIEALAEIVVRTFRSQFVAVAGNLLIAVPLAALIADWMFSHTGHHYISAEKAHHLLDDADPLSPRVWAWAALTGVWLFLTGLISGFYDNKAAYDRIPQRLRQLGWLRRIIGQRGTRKLAEYIDLNLGGLVGSLAFGLMLGSTGAVGRVLGLPIGTLHVTFTSANCAFAVSALEGLLSWGEIARMCAGVAVIGMLNLGVSFTLALSVALRAQRIRFTETRALLTELGRRFVRQPHHWFWPPRESPKADVDGD</sequence>
<feature type="transmembrane region" description="Helical" evidence="5">
    <location>
        <begin position="459"/>
        <end position="481"/>
    </location>
</feature>
<evidence type="ECO:0000256" key="3">
    <source>
        <dbReference type="ARBA" id="ARBA00022989"/>
    </source>
</evidence>
<evidence type="ECO:0000256" key="2">
    <source>
        <dbReference type="ARBA" id="ARBA00022692"/>
    </source>
</evidence>
<gene>
    <name evidence="6" type="ORF">G7Y82_17805</name>
</gene>
<name>A0A970B683_9GAMM</name>
<accession>A0A970B683</accession>
<evidence type="ECO:0000256" key="1">
    <source>
        <dbReference type="ARBA" id="ARBA00004141"/>
    </source>
</evidence>
<reference evidence="6" key="1">
    <citation type="submission" date="2020-03" db="EMBL/GenBank/DDBJ databases">
        <title>Solimonas marina sp. nov., isolated from deep seawater of the Pacific Ocean.</title>
        <authorList>
            <person name="Liu X."/>
            <person name="Lai Q."/>
            <person name="Sun F."/>
            <person name="Gai Y."/>
            <person name="Li G."/>
            <person name="Shao Z."/>
        </authorList>
    </citation>
    <scope>NUCLEOTIDE SEQUENCE</scope>
    <source>
        <strain evidence="6">C16B3</strain>
    </source>
</reference>
<dbReference type="InterPro" id="IPR011385">
    <property type="entry name" value="Site-sp_rcmbase"/>
</dbReference>
<evidence type="ECO:0000313" key="6">
    <source>
        <dbReference type="EMBL" id="NKF24172.1"/>
    </source>
</evidence>
<evidence type="ECO:0000313" key="7">
    <source>
        <dbReference type="Proteomes" id="UP000653472"/>
    </source>
</evidence>
<dbReference type="EMBL" id="JAAVXB010000012">
    <property type="protein sequence ID" value="NKF24172.1"/>
    <property type="molecule type" value="Genomic_DNA"/>
</dbReference>
<keyword evidence="2 5" id="KW-0812">Transmembrane</keyword>
<comment type="caution">
    <text evidence="6">The sequence shown here is derived from an EMBL/GenBank/DDBJ whole genome shotgun (WGS) entry which is preliminary data.</text>
</comment>
<dbReference type="AlphaFoldDB" id="A0A970B683"/>
<dbReference type="Pfam" id="PF10136">
    <property type="entry name" value="SpecificRecomb"/>
    <property type="match status" value="1"/>
</dbReference>
<feature type="transmembrane region" description="Helical" evidence="5">
    <location>
        <begin position="626"/>
        <end position="650"/>
    </location>
</feature>
<comment type="subcellular location">
    <subcellularLocation>
        <location evidence="1">Membrane</location>
        <topology evidence="1">Multi-pass membrane protein</topology>
    </subcellularLocation>
</comment>
<keyword evidence="3 5" id="KW-1133">Transmembrane helix</keyword>
<dbReference type="PIRSF" id="PIRSF015380">
    <property type="entry name" value="Site-sp_rcmb"/>
    <property type="match status" value="1"/>
</dbReference>
<dbReference type="Proteomes" id="UP000653472">
    <property type="component" value="Unassembled WGS sequence"/>
</dbReference>
<evidence type="ECO:0000256" key="5">
    <source>
        <dbReference type="SAM" id="Phobius"/>
    </source>
</evidence>
<evidence type="ECO:0000256" key="4">
    <source>
        <dbReference type="ARBA" id="ARBA00023136"/>
    </source>
</evidence>
<organism evidence="6 7">
    <name type="scientific">Solimonas marina</name>
    <dbReference type="NCBI Taxonomy" id="2714601"/>
    <lineage>
        <taxon>Bacteria</taxon>
        <taxon>Pseudomonadati</taxon>
        <taxon>Pseudomonadota</taxon>
        <taxon>Gammaproteobacteria</taxon>
        <taxon>Nevskiales</taxon>
        <taxon>Nevskiaceae</taxon>
        <taxon>Solimonas</taxon>
    </lineage>
</organism>
<proteinExistence type="predicted"/>